<evidence type="ECO:0000313" key="3">
    <source>
        <dbReference type="Proteomes" id="UP001163046"/>
    </source>
</evidence>
<proteinExistence type="predicted"/>
<evidence type="ECO:0008006" key="4">
    <source>
        <dbReference type="Google" id="ProtNLM"/>
    </source>
</evidence>
<comment type="caution">
    <text evidence="2">The sequence shown here is derived from an EMBL/GenBank/DDBJ whole genome shotgun (WGS) entry which is preliminary data.</text>
</comment>
<sequence length="156" mass="16814">MRQHSGDSNMKLVLLITLLVAGAVAAGPTECNECVGVDEASCSARGRQRDQVCATDRNSLGTTHCGTAVGKYRDNYPKRNTTDVNVDIDIFFRGCFDCANKKEACFALGGFLKGDESWTLMECEIECCTSDNCNTQVPTLSKDAITVFTPNATGPK</sequence>
<organism evidence="2 3">
    <name type="scientific">Desmophyllum pertusum</name>
    <dbReference type="NCBI Taxonomy" id="174260"/>
    <lineage>
        <taxon>Eukaryota</taxon>
        <taxon>Metazoa</taxon>
        <taxon>Cnidaria</taxon>
        <taxon>Anthozoa</taxon>
        <taxon>Hexacorallia</taxon>
        <taxon>Scleractinia</taxon>
        <taxon>Caryophylliina</taxon>
        <taxon>Caryophylliidae</taxon>
        <taxon>Desmophyllum</taxon>
    </lineage>
</organism>
<protein>
    <recommendedName>
        <fullName evidence="4">Sodefrin-like factor</fullName>
    </recommendedName>
</protein>
<feature type="chain" id="PRO_5040866265" description="Sodefrin-like factor" evidence="1">
    <location>
        <begin position="26"/>
        <end position="156"/>
    </location>
</feature>
<accession>A0A9X0CNN5</accession>
<dbReference type="EMBL" id="MU826865">
    <property type="protein sequence ID" value="KAJ7370407.1"/>
    <property type="molecule type" value="Genomic_DNA"/>
</dbReference>
<gene>
    <name evidence="2" type="ORF">OS493_032297</name>
</gene>
<keyword evidence="1" id="KW-0732">Signal</keyword>
<dbReference type="OrthoDB" id="6011891at2759"/>
<dbReference type="AlphaFoldDB" id="A0A9X0CNN5"/>
<evidence type="ECO:0000313" key="2">
    <source>
        <dbReference type="EMBL" id="KAJ7370407.1"/>
    </source>
</evidence>
<keyword evidence="3" id="KW-1185">Reference proteome</keyword>
<dbReference type="Proteomes" id="UP001163046">
    <property type="component" value="Unassembled WGS sequence"/>
</dbReference>
<name>A0A9X0CNN5_9CNID</name>
<evidence type="ECO:0000256" key="1">
    <source>
        <dbReference type="SAM" id="SignalP"/>
    </source>
</evidence>
<reference evidence="2" key="1">
    <citation type="submission" date="2023-01" db="EMBL/GenBank/DDBJ databases">
        <title>Genome assembly of the deep-sea coral Lophelia pertusa.</title>
        <authorList>
            <person name="Herrera S."/>
            <person name="Cordes E."/>
        </authorList>
    </citation>
    <scope>NUCLEOTIDE SEQUENCE</scope>
    <source>
        <strain evidence="2">USNM1676648</strain>
        <tissue evidence="2">Polyp</tissue>
    </source>
</reference>
<feature type="signal peptide" evidence="1">
    <location>
        <begin position="1"/>
        <end position="25"/>
    </location>
</feature>